<accession>A0A9D2SRP2</accession>
<name>A0A9D2SRP2_9FIRM</name>
<dbReference type="AlphaFoldDB" id="A0A9D2SRP2"/>
<protein>
    <recommendedName>
        <fullName evidence="4">Non-canonical purine NTP pyrophosphatase</fullName>
    </recommendedName>
</protein>
<dbReference type="Pfam" id="PF01725">
    <property type="entry name" value="Ham1p_like"/>
    <property type="match status" value="1"/>
</dbReference>
<dbReference type="EMBL" id="DWWS01000047">
    <property type="protein sequence ID" value="HJC24722.1"/>
    <property type="molecule type" value="Genomic_DNA"/>
</dbReference>
<dbReference type="SUPFAM" id="SSF52972">
    <property type="entry name" value="ITPase-like"/>
    <property type="match status" value="1"/>
</dbReference>
<evidence type="ECO:0000256" key="1">
    <source>
        <dbReference type="ARBA" id="ARBA00022801"/>
    </source>
</evidence>
<dbReference type="InterPro" id="IPR029001">
    <property type="entry name" value="ITPase-like_fam"/>
</dbReference>
<organism evidence="2 3">
    <name type="scientific">Candidatus Eisenbergiella merdavium</name>
    <dbReference type="NCBI Taxonomy" id="2838551"/>
    <lineage>
        <taxon>Bacteria</taxon>
        <taxon>Bacillati</taxon>
        <taxon>Bacillota</taxon>
        <taxon>Clostridia</taxon>
        <taxon>Lachnospirales</taxon>
        <taxon>Lachnospiraceae</taxon>
        <taxon>Eisenbergiella</taxon>
    </lineage>
</organism>
<dbReference type="InterPro" id="IPR002637">
    <property type="entry name" value="RdgB/HAM1"/>
</dbReference>
<reference evidence="2" key="1">
    <citation type="journal article" date="2021" name="PeerJ">
        <title>Extensive microbial diversity within the chicken gut microbiome revealed by metagenomics and culture.</title>
        <authorList>
            <person name="Gilroy R."/>
            <person name="Ravi A."/>
            <person name="Getino M."/>
            <person name="Pursley I."/>
            <person name="Horton D.L."/>
            <person name="Alikhan N.F."/>
            <person name="Baker D."/>
            <person name="Gharbi K."/>
            <person name="Hall N."/>
            <person name="Watson M."/>
            <person name="Adriaenssens E.M."/>
            <person name="Foster-Nyarko E."/>
            <person name="Jarju S."/>
            <person name="Secka A."/>
            <person name="Antonio M."/>
            <person name="Oren A."/>
            <person name="Chaudhuri R.R."/>
            <person name="La Ragione R."/>
            <person name="Hildebrand F."/>
            <person name="Pallen M.J."/>
        </authorList>
    </citation>
    <scope>NUCLEOTIDE SEQUENCE</scope>
    <source>
        <strain evidence="2">USAMLcec2-132</strain>
    </source>
</reference>
<proteinExistence type="predicted"/>
<comment type="caution">
    <text evidence="2">The sequence shown here is derived from an EMBL/GenBank/DDBJ whole genome shotgun (WGS) entry which is preliminary data.</text>
</comment>
<dbReference type="GO" id="GO:0047429">
    <property type="term" value="F:nucleoside triphosphate diphosphatase activity"/>
    <property type="evidence" value="ECO:0007669"/>
    <property type="project" value="InterPro"/>
</dbReference>
<keyword evidence="1" id="KW-0378">Hydrolase</keyword>
<gene>
    <name evidence="2" type="ORF">H9761_13625</name>
</gene>
<dbReference type="Gene3D" id="3.90.950.10">
    <property type="match status" value="1"/>
</dbReference>
<evidence type="ECO:0000313" key="2">
    <source>
        <dbReference type="EMBL" id="HJC24722.1"/>
    </source>
</evidence>
<evidence type="ECO:0008006" key="4">
    <source>
        <dbReference type="Google" id="ProtNLM"/>
    </source>
</evidence>
<evidence type="ECO:0000313" key="3">
    <source>
        <dbReference type="Proteomes" id="UP000823891"/>
    </source>
</evidence>
<reference evidence="2" key="2">
    <citation type="submission" date="2021-04" db="EMBL/GenBank/DDBJ databases">
        <authorList>
            <person name="Gilroy R."/>
        </authorList>
    </citation>
    <scope>NUCLEOTIDE SEQUENCE</scope>
    <source>
        <strain evidence="2">USAMLcec2-132</strain>
    </source>
</reference>
<sequence>MELIFGTTNQGKLNLIRSYLEGSGIHITGLTELPELPEEPVEYGKTPLENARGKAEHYYRLLKRPVFSCDSGLVIEGLSDEEQPGVHVRRHDGIVMTDAQMTEYYSGIAARFGGKCIARYQNGICVVFSDTEKYEYDGPDISGESFYLVERAKPQKEAGFPLDCISVDIKTGLYFVDDGCDPGNSEEKNGFRLFLERVLREHEAAPSSAQKRFGMEED</sequence>
<dbReference type="Proteomes" id="UP000823891">
    <property type="component" value="Unassembled WGS sequence"/>
</dbReference>
<dbReference type="GO" id="GO:0009143">
    <property type="term" value="P:nucleoside triphosphate catabolic process"/>
    <property type="evidence" value="ECO:0007669"/>
    <property type="project" value="InterPro"/>
</dbReference>